<feature type="transmembrane region" description="Helical" evidence="5">
    <location>
        <begin position="414"/>
        <end position="435"/>
    </location>
</feature>
<dbReference type="InterPro" id="IPR011701">
    <property type="entry name" value="MFS"/>
</dbReference>
<dbReference type="InterPro" id="IPR020846">
    <property type="entry name" value="MFS_dom"/>
</dbReference>
<keyword evidence="8" id="KW-1185">Reference proteome</keyword>
<dbReference type="PANTHER" id="PTHR23508:SF10">
    <property type="entry name" value="CARBOXYLIC ACID TRANSPORTER PROTEIN HOMOLOG"/>
    <property type="match status" value="1"/>
</dbReference>
<dbReference type="PANTHER" id="PTHR23508">
    <property type="entry name" value="CARBOXYLIC ACID TRANSPORTER PROTEIN HOMOLOG"/>
    <property type="match status" value="1"/>
</dbReference>
<evidence type="ECO:0000256" key="2">
    <source>
        <dbReference type="ARBA" id="ARBA00022692"/>
    </source>
</evidence>
<feature type="transmembrane region" description="Helical" evidence="5">
    <location>
        <begin position="111"/>
        <end position="132"/>
    </location>
</feature>
<comment type="caution">
    <text evidence="7">The sequence shown here is derived from an EMBL/GenBank/DDBJ whole genome shotgun (WGS) entry which is preliminary data.</text>
</comment>
<dbReference type="Pfam" id="PF07690">
    <property type="entry name" value="MFS_1"/>
    <property type="match status" value="1"/>
</dbReference>
<evidence type="ECO:0000313" key="7">
    <source>
        <dbReference type="EMBL" id="MBT2135927.1"/>
    </source>
</evidence>
<dbReference type="Proteomes" id="UP000811255">
    <property type="component" value="Unassembled WGS sequence"/>
</dbReference>
<name>A0ABS5W9W6_9SPHN</name>
<dbReference type="Gene3D" id="1.20.1250.20">
    <property type="entry name" value="MFS general substrate transporter like domains"/>
    <property type="match status" value="1"/>
</dbReference>
<evidence type="ECO:0000256" key="4">
    <source>
        <dbReference type="ARBA" id="ARBA00023136"/>
    </source>
</evidence>
<feature type="transmembrane region" description="Helical" evidence="5">
    <location>
        <begin position="173"/>
        <end position="195"/>
    </location>
</feature>
<feature type="transmembrane region" description="Helical" evidence="5">
    <location>
        <begin position="144"/>
        <end position="167"/>
    </location>
</feature>
<feature type="transmembrane region" description="Helical" evidence="5">
    <location>
        <begin position="383"/>
        <end position="402"/>
    </location>
</feature>
<dbReference type="EMBL" id="JAHFVK010000003">
    <property type="protein sequence ID" value="MBT2135927.1"/>
    <property type="molecule type" value="Genomic_DNA"/>
</dbReference>
<feature type="transmembrane region" description="Helical" evidence="5">
    <location>
        <begin position="347"/>
        <end position="371"/>
    </location>
</feature>
<feature type="domain" description="Major facilitator superfamily (MFS) profile" evidence="6">
    <location>
        <begin position="21"/>
        <end position="440"/>
    </location>
</feature>
<keyword evidence="4 5" id="KW-0472">Membrane</keyword>
<evidence type="ECO:0000256" key="5">
    <source>
        <dbReference type="SAM" id="Phobius"/>
    </source>
</evidence>
<dbReference type="PROSITE" id="PS50850">
    <property type="entry name" value="MFS"/>
    <property type="match status" value="1"/>
</dbReference>
<sequence length="445" mass="45988">MAIPFSEAISRAPLRTFQWLTFGICMLVLVADGIDAQLLGIVAPKVIADFGVDNGTFGWAMSAALVGFGLGSWGGGWLGDKIGRRYSLAVAAVIFALSTIAASTADGVWHMAAWRIVGGFGFGSAYANAIALASEWLPDRWRSVGVTTLSVGTPAGGFVIAALAPALVEGYGWRGSFVVSGAATLLVVVLILAVLRDSPSFLLARGKKEAAQRAARKVLDEDIELVPELHDMADESGARIGVLHRSNFRLNLGVGISFTAAALVAYAMLSWTTTMLTGQGFSFEQASYAVSVGGITSVFSSIAAGLLVRVLGSRLLVMGISASLLGTLLVLAYVIETMPAAPSAQTQVLVVALVGLAAALFSAGIASMYAIMTHAYPPSCRSAGIGFGIFMGRVGAVAATLFGGRLLDMGDGSVVPFFTVLAFGAVLVSAAAFIVDRQVPPASRV</sequence>
<dbReference type="InterPro" id="IPR005829">
    <property type="entry name" value="Sugar_transporter_CS"/>
</dbReference>
<gene>
    <name evidence="7" type="ORF">KK137_16440</name>
</gene>
<protein>
    <submittedName>
        <fullName evidence="7">MFS transporter</fullName>
    </submittedName>
</protein>
<keyword evidence="2 5" id="KW-0812">Transmembrane</keyword>
<feature type="transmembrane region" description="Helical" evidence="5">
    <location>
        <begin position="20"/>
        <end position="44"/>
    </location>
</feature>
<organism evidence="7 8">
    <name type="scientific">Croceibacterium selenioxidans</name>
    <dbReference type="NCBI Taxonomy" id="2838833"/>
    <lineage>
        <taxon>Bacteria</taxon>
        <taxon>Pseudomonadati</taxon>
        <taxon>Pseudomonadota</taxon>
        <taxon>Alphaproteobacteria</taxon>
        <taxon>Sphingomonadales</taxon>
        <taxon>Erythrobacteraceae</taxon>
        <taxon>Croceibacterium</taxon>
    </lineage>
</organism>
<evidence type="ECO:0000256" key="1">
    <source>
        <dbReference type="ARBA" id="ARBA00004141"/>
    </source>
</evidence>
<dbReference type="SUPFAM" id="SSF103473">
    <property type="entry name" value="MFS general substrate transporter"/>
    <property type="match status" value="1"/>
</dbReference>
<dbReference type="RefSeq" id="WP_214537779.1">
    <property type="nucleotide sequence ID" value="NZ_JAHFVK010000003.1"/>
</dbReference>
<keyword evidence="3 5" id="KW-1133">Transmembrane helix</keyword>
<accession>A0ABS5W9W6</accession>
<feature type="transmembrane region" description="Helical" evidence="5">
    <location>
        <begin position="288"/>
        <end position="308"/>
    </location>
</feature>
<dbReference type="PROSITE" id="PS00217">
    <property type="entry name" value="SUGAR_TRANSPORT_2"/>
    <property type="match status" value="1"/>
</dbReference>
<reference evidence="7 8" key="1">
    <citation type="submission" date="2021-05" db="EMBL/GenBank/DDBJ databases">
        <title>Croceibacterium sp. LX-88 genome sequence.</title>
        <authorList>
            <person name="Luo X."/>
        </authorList>
    </citation>
    <scope>NUCLEOTIDE SEQUENCE [LARGE SCALE GENOMIC DNA]</scope>
    <source>
        <strain evidence="7 8">LX-88</strain>
    </source>
</reference>
<evidence type="ECO:0000259" key="6">
    <source>
        <dbReference type="PROSITE" id="PS50850"/>
    </source>
</evidence>
<proteinExistence type="predicted"/>
<feature type="transmembrane region" description="Helical" evidence="5">
    <location>
        <begin position="86"/>
        <end position="105"/>
    </location>
</feature>
<feature type="transmembrane region" description="Helical" evidence="5">
    <location>
        <begin position="56"/>
        <end position="79"/>
    </location>
</feature>
<evidence type="ECO:0000313" key="8">
    <source>
        <dbReference type="Proteomes" id="UP000811255"/>
    </source>
</evidence>
<feature type="transmembrane region" description="Helical" evidence="5">
    <location>
        <begin position="248"/>
        <end position="268"/>
    </location>
</feature>
<feature type="transmembrane region" description="Helical" evidence="5">
    <location>
        <begin position="315"/>
        <end position="335"/>
    </location>
</feature>
<dbReference type="InterPro" id="IPR036259">
    <property type="entry name" value="MFS_trans_sf"/>
</dbReference>
<comment type="subcellular location">
    <subcellularLocation>
        <location evidence="1">Membrane</location>
        <topology evidence="1">Multi-pass membrane protein</topology>
    </subcellularLocation>
</comment>
<evidence type="ECO:0000256" key="3">
    <source>
        <dbReference type="ARBA" id="ARBA00022989"/>
    </source>
</evidence>